<proteinExistence type="predicted"/>
<sequence>MDNNAYGHNPGNHSYDDFEKYIERGRKLHSRAVAESLLRIAGWVRHPFRKSASIALHDNKFEYSR</sequence>
<name>A0A1M7YAM4_9BACT</name>
<evidence type="ECO:0000313" key="1">
    <source>
        <dbReference type="EMBL" id="SHO49684.1"/>
    </source>
</evidence>
<gene>
    <name evidence="1" type="ORF">SAMN02745220_03007</name>
</gene>
<protein>
    <submittedName>
        <fullName evidence="1">Uncharacterized protein</fullName>
    </submittedName>
</protein>
<evidence type="ECO:0000313" key="2">
    <source>
        <dbReference type="Proteomes" id="UP000184603"/>
    </source>
</evidence>
<accession>A0A1M7YAM4</accession>
<dbReference type="RefSeq" id="WP_073614411.1">
    <property type="nucleotide sequence ID" value="NZ_FRFE01000015.1"/>
</dbReference>
<reference evidence="1 2" key="1">
    <citation type="submission" date="2016-12" db="EMBL/GenBank/DDBJ databases">
        <authorList>
            <person name="Song W.-J."/>
            <person name="Kurnit D.M."/>
        </authorList>
    </citation>
    <scope>NUCLEOTIDE SEQUENCE [LARGE SCALE GENOMIC DNA]</scope>
    <source>
        <strain evidence="1 2">DSM 18488</strain>
    </source>
</reference>
<dbReference type="EMBL" id="FRFE01000015">
    <property type="protein sequence ID" value="SHO49684.1"/>
    <property type="molecule type" value="Genomic_DNA"/>
</dbReference>
<organism evidence="1 2">
    <name type="scientific">Desulfopila aestuarii DSM 18488</name>
    <dbReference type="NCBI Taxonomy" id="1121416"/>
    <lineage>
        <taxon>Bacteria</taxon>
        <taxon>Pseudomonadati</taxon>
        <taxon>Thermodesulfobacteriota</taxon>
        <taxon>Desulfobulbia</taxon>
        <taxon>Desulfobulbales</taxon>
        <taxon>Desulfocapsaceae</taxon>
        <taxon>Desulfopila</taxon>
    </lineage>
</organism>
<dbReference type="Proteomes" id="UP000184603">
    <property type="component" value="Unassembled WGS sequence"/>
</dbReference>
<keyword evidence="2" id="KW-1185">Reference proteome</keyword>
<dbReference type="AlphaFoldDB" id="A0A1M7YAM4"/>